<dbReference type="EMBL" id="SFCI01000081">
    <property type="protein sequence ID" value="TFY82748.1"/>
    <property type="molecule type" value="Genomic_DNA"/>
</dbReference>
<reference evidence="1 2" key="1">
    <citation type="submission" date="2019-02" db="EMBL/GenBank/DDBJ databases">
        <title>Genome sequencing of the rare red list fungi Hericium alpestre (H. flagellum).</title>
        <authorList>
            <person name="Buettner E."/>
            <person name="Kellner H."/>
        </authorList>
    </citation>
    <scope>NUCLEOTIDE SEQUENCE [LARGE SCALE GENOMIC DNA]</scope>
    <source>
        <strain evidence="1 2">DSM 108284</strain>
    </source>
</reference>
<proteinExistence type="predicted"/>
<keyword evidence="2" id="KW-1185">Reference proteome</keyword>
<gene>
    <name evidence="1" type="ORF">EWM64_g1261</name>
</gene>
<name>A0A4Z0AB12_9AGAM</name>
<dbReference type="AlphaFoldDB" id="A0A4Z0AB12"/>
<sequence length="143" mass="16358">MRLQPDIPHLIDDLSRDILPALTLNIHLHNISERNEIETVSGPSTPSPIFIAVSRKDPHKHDVSKVEAALELLQHLLVVHFKVPHRILPDVLVLDQITENTRLWFGDLQEIATKQAFNELQVVEEVIREDAPRKDRPDAEIQV</sequence>
<organism evidence="1 2">
    <name type="scientific">Hericium alpestre</name>
    <dbReference type="NCBI Taxonomy" id="135208"/>
    <lineage>
        <taxon>Eukaryota</taxon>
        <taxon>Fungi</taxon>
        <taxon>Dikarya</taxon>
        <taxon>Basidiomycota</taxon>
        <taxon>Agaricomycotina</taxon>
        <taxon>Agaricomycetes</taxon>
        <taxon>Russulales</taxon>
        <taxon>Hericiaceae</taxon>
        <taxon>Hericium</taxon>
    </lineage>
</organism>
<dbReference type="Proteomes" id="UP000298061">
    <property type="component" value="Unassembled WGS sequence"/>
</dbReference>
<protein>
    <submittedName>
        <fullName evidence="1">Uncharacterized protein</fullName>
    </submittedName>
</protein>
<comment type="caution">
    <text evidence="1">The sequence shown here is derived from an EMBL/GenBank/DDBJ whole genome shotgun (WGS) entry which is preliminary data.</text>
</comment>
<evidence type="ECO:0000313" key="2">
    <source>
        <dbReference type="Proteomes" id="UP000298061"/>
    </source>
</evidence>
<evidence type="ECO:0000313" key="1">
    <source>
        <dbReference type="EMBL" id="TFY82748.1"/>
    </source>
</evidence>
<accession>A0A4Z0AB12</accession>